<dbReference type="EMBL" id="JAJHUN010000007">
    <property type="protein sequence ID" value="KAJ4154949.1"/>
    <property type="molecule type" value="Genomic_DNA"/>
</dbReference>
<gene>
    <name evidence="1" type="ORF">LMH87_000219</name>
</gene>
<dbReference type="AlphaFoldDB" id="A0A9W8QE40"/>
<sequence>MERKTRFAQIAGERPHKDSSVVQIAHRHRVLLLASSLFGRPATPRLRPCFSPRVRQTPLLLRDAKRPAP</sequence>
<proteinExistence type="predicted"/>
<dbReference type="RefSeq" id="XP_056055073.1">
    <property type="nucleotide sequence ID" value="XM_056198091.1"/>
</dbReference>
<protein>
    <submittedName>
        <fullName evidence="1">Uncharacterized protein</fullName>
    </submittedName>
</protein>
<evidence type="ECO:0000313" key="2">
    <source>
        <dbReference type="Proteomes" id="UP001144673"/>
    </source>
</evidence>
<reference evidence="1" key="1">
    <citation type="journal article" date="2023" name="Access Microbiol">
        <title>De-novo genome assembly for Akanthomyces muscarius, a biocontrol agent of insect agricultural pests.</title>
        <authorList>
            <person name="Erdos Z."/>
            <person name="Studholme D.J."/>
            <person name="Raymond B."/>
            <person name="Sharma M."/>
        </authorList>
    </citation>
    <scope>NUCLEOTIDE SEQUENCE</scope>
    <source>
        <strain evidence="1">Ve6</strain>
    </source>
</reference>
<dbReference type="KEGG" id="amus:LMH87_000219"/>
<organism evidence="1 2">
    <name type="scientific">Akanthomyces muscarius</name>
    <name type="common">Entomopathogenic fungus</name>
    <name type="synonym">Lecanicillium muscarium</name>
    <dbReference type="NCBI Taxonomy" id="2231603"/>
    <lineage>
        <taxon>Eukaryota</taxon>
        <taxon>Fungi</taxon>
        <taxon>Dikarya</taxon>
        <taxon>Ascomycota</taxon>
        <taxon>Pezizomycotina</taxon>
        <taxon>Sordariomycetes</taxon>
        <taxon>Hypocreomycetidae</taxon>
        <taxon>Hypocreales</taxon>
        <taxon>Cordycipitaceae</taxon>
        <taxon>Akanthomyces</taxon>
    </lineage>
</organism>
<name>A0A9W8QE40_AKAMU</name>
<accession>A0A9W8QE40</accession>
<dbReference type="Proteomes" id="UP001144673">
    <property type="component" value="Chromosome 6"/>
</dbReference>
<comment type="caution">
    <text evidence="1">The sequence shown here is derived from an EMBL/GenBank/DDBJ whole genome shotgun (WGS) entry which is preliminary data.</text>
</comment>
<keyword evidence="2" id="KW-1185">Reference proteome</keyword>
<dbReference type="GeneID" id="80887378"/>
<evidence type="ECO:0000313" key="1">
    <source>
        <dbReference type="EMBL" id="KAJ4154949.1"/>
    </source>
</evidence>